<name>A0A0J1FNV0_9FIRM</name>
<gene>
    <name evidence="6" type="primary">pta</name>
    <name evidence="6" type="ORF">DEAC_c27070</name>
</gene>
<dbReference type="STRING" id="476652.DEAC_c27070"/>
<dbReference type="NCBIfam" id="NF006045">
    <property type="entry name" value="PRK08190.1"/>
    <property type="match status" value="1"/>
</dbReference>
<evidence type="ECO:0000256" key="1">
    <source>
        <dbReference type="ARBA" id="ARBA00005656"/>
    </source>
</evidence>
<dbReference type="RefSeq" id="WP_200903138.1">
    <property type="nucleotide sequence ID" value="NZ_LDZY01000009.1"/>
</dbReference>
<dbReference type="Proteomes" id="UP000036356">
    <property type="component" value="Unassembled WGS sequence"/>
</dbReference>
<proteinExistence type="inferred from homology"/>
<dbReference type="PANTHER" id="PTHR43356">
    <property type="entry name" value="PHOSPHATE ACETYLTRANSFERASE"/>
    <property type="match status" value="1"/>
</dbReference>
<dbReference type="EMBL" id="LDZY01000009">
    <property type="protein sequence ID" value="KLU65155.1"/>
    <property type="molecule type" value="Genomic_DNA"/>
</dbReference>
<dbReference type="PATRIC" id="fig|476652.3.peg.2834"/>
<keyword evidence="2 6" id="KW-0808">Transferase</keyword>
<feature type="transmembrane region" description="Helical" evidence="4">
    <location>
        <begin position="257"/>
        <end position="278"/>
    </location>
</feature>
<feature type="domain" description="Phosphate acetyl/butaryl transferase" evidence="5">
    <location>
        <begin position="77"/>
        <end position="295"/>
    </location>
</feature>
<dbReference type="EC" id="2.3.1.8" evidence="6"/>
<dbReference type="PIRSF" id="PIRSF000428">
    <property type="entry name" value="P_Ac_trans"/>
    <property type="match status" value="1"/>
</dbReference>
<evidence type="ECO:0000259" key="5">
    <source>
        <dbReference type="Pfam" id="PF01515"/>
    </source>
</evidence>
<evidence type="ECO:0000313" key="7">
    <source>
        <dbReference type="Proteomes" id="UP000036356"/>
    </source>
</evidence>
<dbReference type="InterPro" id="IPR050500">
    <property type="entry name" value="Phos_Acetyltrans/Butyryltrans"/>
</dbReference>
<sequence>MRYSGFESLLEKAKSMGRTKVAVAAAADKDVLEAIKLAEIEGLISPLLIGDAEVIKQYAAEIEFRLDQIELIHEPNPINAAHRAVDAVIDGQASFLMKGLINSSDFLRAVLRPERGLRTGRLLSHMAAFQIPGYTRLLFVTDGGMNIAPDLKQKKEILENSLLYLHGIGMELVNVIVLTANEVVNPKMPATVDAKTLEEMNLNGEFPNAVVEGPLALDGAVSAAALKHKGISSRINGNVDLFLVPSIEVGNVLGKSLVYFAGATMAGIILGAQVPIVLTSRNDTPRSKLMALTMAALSQKGQRLS</sequence>
<comment type="similarity">
    <text evidence="1">Belongs to the phosphate acetyltransferase and butyryltransferase family.</text>
</comment>
<comment type="caution">
    <text evidence="6">The sequence shown here is derived from an EMBL/GenBank/DDBJ whole genome shotgun (WGS) entry which is preliminary data.</text>
</comment>
<evidence type="ECO:0000256" key="3">
    <source>
        <dbReference type="ARBA" id="ARBA00023315"/>
    </source>
</evidence>
<keyword evidence="4" id="KW-0812">Transmembrane</keyword>
<evidence type="ECO:0000313" key="6">
    <source>
        <dbReference type="EMBL" id="KLU65155.1"/>
    </source>
</evidence>
<reference evidence="6 7" key="1">
    <citation type="submission" date="2015-06" db="EMBL/GenBank/DDBJ databases">
        <title>Draft genome of the moderately acidophilic sulfate reducer Candidatus Desulfosporosinus acididurans strain M1.</title>
        <authorList>
            <person name="Poehlein A."/>
            <person name="Petzsch P."/>
            <person name="Johnson B.D."/>
            <person name="Schloemann M."/>
            <person name="Daniel R."/>
            <person name="Muehling M."/>
        </authorList>
    </citation>
    <scope>NUCLEOTIDE SEQUENCE [LARGE SCALE GENOMIC DNA]</scope>
    <source>
        <strain evidence="6 7">M1</strain>
    </source>
</reference>
<dbReference type="GO" id="GO:0008959">
    <property type="term" value="F:phosphate acetyltransferase activity"/>
    <property type="evidence" value="ECO:0007669"/>
    <property type="project" value="UniProtKB-EC"/>
</dbReference>
<dbReference type="InterPro" id="IPR002505">
    <property type="entry name" value="PTA_PTB"/>
</dbReference>
<protein>
    <submittedName>
        <fullName evidence="6">Phosphate acetyltransferase</fullName>
        <ecNumber evidence="6">2.3.1.8</ecNumber>
    </submittedName>
</protein>
<organism evidence="6 7">
    <name type="scientific">Desulfosporosinus acididurans</name>
    <dbReference type="NCBI Taxonomy" id="476652"/>
    <lineage>
        <taxon>Bacteria</taxon>
        <taxon>Bacillati</taxon>
        <taxon>Bacillota</taxon>
        <taxon>Clostridia</taxon>
        <taxon>Eubacteriales</taxon>
        <taxon>Desulfitobacteriaceae</taxon>
        <taxon>Desulfosporosinus</taxon>
    </lineage>
</organism>
<dbReference type="Gene3D" id="3.40.718.10">
    <property type="entry name" value="Isopropylmalate Dehydrogenase"/>
    <property type="match status" value="1"/>
</dbReference>
<dbReference type="PANTHER" id="PTHR43356:SF2">
    <property type="entry name" value="PHOSPHATE ACETYLTRANSFERASE"/>
    <property type="match status" value="1"/>
</dbReference>
<dbReference type="AlphaFoldDB" id="A0A0J1FNV0"/>
<evidence type="ECO:0000256" key="4">
    <source>
        <dbReference type="SAM" id="Phobius"/>
    </source>
</evidence>
<dbReference type="InterPro" id="IPR012147">
    <property type="entry name" value="P_Ac_Bu_trans"/>
</dbReference>
<keyword evidence="7" id="KW-1185">Reference proteome</keyword>
<keyword evidence="4" id="KW-1133">Transmembrane helix</keyword>
<dbReference type="SUPFAM" id="SSF53659">
    <property type="entry name" value="Isocitrate/Isopropylmalate dehydrogenase-like"/>
    <property type="match status" value="1"/>
</dbReference>
<keyword evidence="4" id="KW-0472">Membrane</keyword>
<evidence type="ECO:0000256" key="2">
    <source>
        <dbReference type="ARBA" id="ARBA00022679"/>
    </source>
</evidence>
<dbReference type="Pfam" id="PF01515">
    <property type="entry name" value="PTA_PTB"/>
    <property type="match status" value="1"/>
</dbReference>
<accession>A0A0J1FNV0</accession>
<keyword evidence="3 6" id="KW-0012">Acyltransferase</keyword>